<comment type="caution">
    <text evidence="1">The sequence shown here is derived from an EMBL/GenBank/DDBJ whole genome shotgun (WGS) entry which is preliminary data.</text>
</comment>
<keyword evidence="2" id="KW-1185">Reference proteome</keyword>
<organism evidence="1 2">
    <name type="scientific">Colletotrichum chrysophilum</name>
    <dbReference type="NCBI Taxonomy" id="1836956"/>
    <lineage>
        <taxon>Eukaryota</taxon>
        <taxon>Fungi</taxon>
        <taxon>Dikarya</taxon>
        <taxon>Ascomycota</taxon>
        <taxon>Pezizomycotina</taxon>
        <taxon>Sordariomycetes</taxon>
        <taxon>Hypocreomycetidae</taxon>
        <taxon>Glomerellales</taxon>
        <taxon>Glomerellaceae</taxon>
        <taxon>Colletotrichum</taxon>
        <taxon>Colletotrichum gloeosporioides species complex</taxon>
    </lineage>
</organism>
<accession>A0AAD9EKJ3</accession>
<evidence type="ECO:0000313" key="1">
    <source>
        <dbReference type="EMBL" id="KAK1847996.1"/>
    </source>
</evidence>
<proteinExistence type="predicted"/>
<dbReference type="AlphaFoldDB" id="A0AAD9EKJ3"/>
<protein>
    <submittedName>
        <fullName evidence="1">Uncharacterized protein</fullName>
    </submittedName>
</protein>
<name>A0AAD9EKJ3_9PEZI</name>
<evidence type="ECO:0000313" key="2">
    <source>
        <dbReference type="Proteomes" id="UP001243330"/>
    </source>
</evidence>
<dbReference type="EMBL" id="JAQOWY010000184">
    <property type="protein sequence ID" value="KAK1847996.1"/>
    <property type="molecule type" value="Genomic_DNA"/>
</dbReference>
<gene>
    <name evidence="1" type="ORF">CCHR01_09371</name>
</gene>
<reference evidence="1" key="1">
    <citation type="submission" date="2023-01" db="EMBL/GenBank/DDBJ databases">
        <title>Colletotrichum chrysophilum M932 genome sequence.</title>
        <authorList>
            <person name="Baroncelli R."/>
        </authorList>
    </citation>
    <scope>NUCLEOTIDE SEQUENCE</scope>
    <source>
        <strain evidence="1">M932</strain>
    </source>
</reference>
<dbReference type="Proteomes" id="UP001243330">
    <property type="component" value="Unassembled WGS sequence"/>
</dbReference>
<sequence length="159" mass="17686">MDAIIKIGVLVDLPDVPSLLISVLGSVADTVKWVRKLVAGRDQYRVRMQPPFRRSAGKDASGSRNKIYDQAILVAEATCQLDLLPCDNPESVVGVPGYSTLANFINHSRPTVVRERLTLSSVALSEKLSPWWECKKGIVSQSQIRCKSRKRYSQNFDAQ</sequence>